<evidence type="ECO:0000313" key="8">
    <source>
        <dbReference type="Proteomes" id="UP001469553"/>
    </source>
</evidence>
<comment type="caution">
    <text evidence="7">The sequence shown here is derived from an EMBL/GenBank/DDBJ whole genome shotgun (WGS) entry which is preliminary data.</text>
</comment>
<evidence type="ECO:0000256" key="6">
    <source>
        <dbReference type="ARBA" id="ARBA00023242"/>
    </source>
</evidence>
<dbReference type="Proteomes" id="UP001469553">
    <property type="component" value="Unassembled WGS sequence"/>
</dbReference>
<dbReference type="EMBL" id="JAHRIP010021615">
    <property type="protein sequence ID" value="MEQ2288843.1"/>
    <property type="molecule type" value="Genomic_DNA"/>
</dbReference>
<keyword evidence="6" id="KW-0539">Nucleus</keyword>
<keyword evidence="8" id="KW-1185">Reference proteome</keyword>
<dbReference type="PANTHER" id="PTHR14211:SF7">
    <property type="entry name" value="RIBOSOME BIOGENESIS PROTEIN NOP53"/>
    <property type="match status" value="1"/>
</dbReference>
<gene>
    <name evidence="7" type="primary">NOP53</name>
    <name evidence="7" type="ORF">AMECASPLE_026931</name>
</gene>
<evidence type="ECO:0000256" key="5">
    <source>
        <dbReference type="ARBA" id="ARBA00022517"/>
    </source>
</evidence>
<comment type="similarity">
    <text evidence="3">Belongs to the NOP53 family.</text>
</comment>
<sequence length="95" mass="10892">HVLVRPLGLLPVGHALNTSRGRHPGGIRFQAPDLDVQLSDELAGSLRQLKPEGSILKDRFKSLQKRNLIEPRERAKFKRKLKVKYVEKRAFKEIT</sequence>
<comment type="subcellular location">
    <subcellularLocation>
        <location evidence="1">Nucleus</location>
        <location evidence="1">Nucleolus</location>
    </subcellularLocation>
    <subcellularLocation>
        <location evidence="2">Nucleus</location>
        <location evidence="2">Nucleoplasm</location>
    </subcellularLocation>
</comment>
<protein>
    <recommendedName>
        <fullName evidence="4">Ribosome biogenesis protein NOP53</fullName>
    </recommendedName>
</protein>
<feature type="non-terminal residue" evidence="7">
    <location>
        <position position="1"/>
    </location>
</feature>
<evidence type="ECO:0000313" key="7">
    <source>
        <dbReference type="EMBL" id="MEQ2288843.1"/>
    </source>
</evidence>
<dbReference type="InterPro" id="IPR011687">
    <property type="entry name" value="Nop53/GLTSCR2"/>
</dbReference>
<evidence type="ECO:0000256" key="4">
    <source>
        <dbReference type="ARBA" id="ARBA00018339"/>
    </source>
</evidence>
<dbReference type="PANTHER" id="PTHR14211">
    <property type="entry name" value="GLIOMA SUPPRESSOR CANDIDATE REGION GENE 2"/>
    <property type="match status" value="1"/>
</dbReference>
<evidence type="ECO:0000256" key="1">
    <source>
        <dbReference type="ARBA" id="ARBA00004604"/>
    </source>
</evidence>
<evidence type="ECO:0000256" key="3">
    <source>
        <dbReference type="ARBA" id="ARBA00008838"/>
    </source>
</evidence>
<proteinExistence type="inferred from homology"/>
<keyword evidence="5" id="KW-0690">Ribosome biogenesis</keyword>
<reference evidence="7 8" key="1">
    <citation type="submission" date="2021-06" db="EMBL/GenBank/DDBJ databases">
        <authorList>
            <person name="Palmer J.M."/>
        </authorList>
    </citation>
    <scope>NUCLEOTIDE SEQUENCE [LARGE SCALE GENOMIC DNA]</scope>
    <source>
        <strain evidence="7 8">AS_MEX2019</strain>
        <tissue evidence="7">Muscle</tissue>
    </source>
</reference>
<organism evidence="7 8">
    <name type="scientific">Ameca splendens</name>
    <dbReference type="NCBI Taxonomy" id="208324"/>
    <lineage>
        <taxon>Eukaryota</taxon>
        <taxon>Metazoa</taxon>
        <taxon>Chordata</taxon>
        <taxon>Craniata</taxon>
        <taxon>Vertebrata</taxon>
        <taxon>Euteleostomi</taxon>
        <taxon>Actinopterygii</taxon>
        <taxon>Neopterygii</taxon>
        <taxon>Teleostei</taxon>
        <taxon>Neoteleostei</taxon>
        <taxon>Acanthomorphata</taxon>
        <taxon>Ovalentaria</taxon>
        <taxon>Atherinomorphae</taxon>
        <taxon>Cyprinodontiformes</taxon>
        <taxon>Goodeidae</taxon>
        <taxon>Ameca</taxon>
    </lineage>
</organism>
<evidence type="ECO:0000256" key="2">
    <source>
        <dbReference type="ARBA" id="ARBA00004642"/>
    </source>
</evidence>
<accession>A0ABV0Y5J8</accession>
<name>A0ABV0Y5J8_9TELE</name>
<dbReference type="Pfam" id="PF07767">
    <property type="entry name" value="Nop53"/>
    <property type="match status" value="1"/>
</dbReference>